<name>A0ABU0HPI6_9HYPH</name>
<organism evidence="1 2">
    <name type="scientific">Methylobacterium persicinum</name>
    <dbReference type="NCBI Taxonomy" id="374426"/>
    <lineage>
        <taxon>Bacteria</taxon>
        <taxon>Pseudomonadati</taxon>
        <taxon>Pseudomonadota</taxon>
        <taxon>Alphaproteobacteria</taxon>
        <taxon>Hyphomicrobiales</taxon>
        <taxon>Methylobacteriaceae</taxon>
        <taxon>Methylobacterium</taxon>
    </lineage>
</organism>
<evidence type="ECO:0000313" key="2">
    <source>
        <dbReference type="Proteomes" id="UP001236369"/>
    </source>
</evidence>
<gene>
    <name evidence="1" type="ORF">QO016_003738</name>
</gene>
<reference evidence="1 2" key="1">
    <citation type="submission" date="2023-07" db="EMBL/GenBank/DDBJ databases">
        <title>Genomic Encyclopedia of Type Strains, Phase IV (KMG-IV): sequencing the most valuable type-strain genomes for metagenomic binning, comparative biology and taxonomic classification.</title>
        <authorList>
            <person name="Goeker M."/>
        </authorList>
    </citation>
    <scope>NUCLEOTIDE SEQUENCE [LARGE SCALE GENOMIC DNA]</scope>
    <source>
        <strain evidence="1 2">DSM 19562</strain>
    </source>
</reference>
<sequence>MKKLDLATLKSVSGGCAPCAPPPCKPAPCAPAPKSCNSCCS</sequence>
<proteinExistence type="predicted"/>
<keyword evidence="2" id="KW-1185">Reference proteome</keyword>
<accession>A0ABU0HPI6</accession>
<evidence type="ECO:0000313" key="1">
    <source>
        <dbReference type="EMBL" id="MDQ0444228.1"/>
    </source>
</evidence>
<dbReference type="Proteomes" id="UP001236369">
    <property type="component" value="Unassembled WGS sequence"/>
</dbReference>
<protein>
    <submittedName>
        <fullName evidence="1">Uncharacterized protein</fullName>
    </submittedName>
</protein>
<comment type="caution">
    <text evidence="1">The sequence shown here is derived from an EMBL/GenBank/DDBJ whole genome shotgun (WGS) entry which is preliminary data.</text>
</comment>
<dbReference type="EMBL" id="JAUSVV010000010">
    <property type="protein sequence ID" value="MDQ0444228.1"/>
    <property type="molecule type" value="Genomic_DNA"/>
</dbReference>